<dbReference type="EMBL" id="PQXJ01000010">
    <property type="protein sequence ID" value="TGO69494.1"/>
    <property type="molecule type" value="Genomic_DNA"/>
</dbReference>
<comment type="caution">
    <text evidence="1">The sequence shown here is derived from an EMBL/GenBank/DDBJ whole genome shotgun (WGS) entry which is preliminary data.</text>
</comment>
<proteinExistence type="predicted"/>
<evidence type="ECO:0000313" key="1">
    <source>
        <dbReference type="EMBL" id="TGO69494.1"/>
    </source>
</evidence>
<organism evidence="1 2">
    <name type="scientific">Botryotinia narcissicola</name>
    <dbReference type="NCBI Taxonomy" id="278944"/>
    <lineage>
        <taxon>Eukaryota</taxon>
        <taxon>Fungi</taxon>
        <taxon>Dikarya</taxon>
        <taxon>Ascomycota</taxon>
        <taxon>Pezizomycotina</taxon>
        <taxon>Leotiomycetes</taxon>
        <taxon>Helotiales</taxon>
        <taxon>Sclerotiniaceae</taxon>
        <taxon>Botryotinia</taxon>
    </lineage>
</organism>
<dbReference type="Proteomes" id="UP000297452">
    <property type="component" value="Unassembled WGS sequence"/>
</dbReference>
<name>A0A4Z1J8H0_9HELO</name>
<reference evidence="1 2" key="1">
    <citation type="submission" date="2017-12" db="EMBL/GenBank/DDBJ databases">
        <title>Comparative genomics of Botrytis spp.</title>
        <authorList>
            <person name="Valero-Jimenez C.A."/>
            <person name="Tapia P."/>
            <person name="Veloso J."/>
            <person name="Silva-Moreno E."/>
            <person name="Staats M."/>
            <person name="Valdes J.H."/>
            <person name="Van Kan J.A.L."/>
        </authorList>
    </citation>
    <scope>NUCLEOTIDE SEQUENCE [LARGE SCALE GENOMIC DNA]</scope>
    <source>
        <strain evidence="1 2">MUCL2120</strain>
    </source>
</reference>
<gene>
    <name evidence="1" type="ORF">BOTNAR_0010g00310</name>
</gene>
<keyword evidence="2" id="KW-1185">Reference proteome</keyword>
<accession>A0A4Z1J8H0</accession>
<dbReference type="AlphaFoldDB" id="A0A4Z1J8H0"/>
<sequence length="95" mass="11090">MTWKSKMSNYGSNIEDCQYGQWSSYNRVQMSLRTTKCRIRYTRLTTWDMAVIVALAMDAKSQFSGKAMVGCYRQRPFLLPDGRNKVNAGTFKRMR</sequence>
<evidence type="ECO:0000313" key="2">
    <source>
        <dbReference type="Proteomes" id="UP000297452"/>
    </source>
</evidence>
<protein>
    <submittedName>
        <fullName evidence="1">Uncharacterized protein</fullName>
    </submittedName>
</protein>